<comment type="caution">
    <text evidence="7">The sequence shown here is derived from an EMBL/GenBank/DDBJ whole genome shotgun (WGS) entry which is preliminary data.</text>
</comment>
<organism evidence="7 10">
    <name type="scientific">Loxostege sticticalis</name>
    <name type="common">Beet webworm moth</name>
    <dbReference type="NCBI Taxonomy" id="481309"/>
    <lineage>
        <taxon>Eukaryota</taxon>
        <taxon>Metazoa</taxon>
        <taxon>Ecdysozoa</taxon>
        <taxon>Arthropoda</taxon>
        <taxon>Hexapoda</taxon>
        <taxon>Insecta</taxon>
        <taxon>Pterygota</taxon>
        <taxon>Neoptera</taxon>
        <taxon>Endopterygota</taxon>
        <taxon>Lepidoptera</taxon>
        <taxon>Glossata</taxon>
        <taxon>Ditrysia</taxon>
        <taxon>Pyraloidea</taxon>
        <taxon>Crambidae</taxon>
        <taxon>Pyraustinae</taxon>
        <taxon>Loxostege</taxon>
    </lineage>
</organism>
<keyword evidence="9" id="KW-1185">Reference proteome</keyword>
<dbReference type="GO" id="GO:0005576">
    <property type="term" value="C:extracellular region"/>
    <property type="evidence" value="ECO:0007669"/>
    <property type="project" value="UniProtKB-SubCell"/>
</dbReference>
<comment type="subcellular location">
    <subcellularLocation>
        <location evidence="1">Secreted</location>
    </subcellularLocation>
</comment>
<feature type="domain" description="Lipase" evidence="6">
    <location>
        <begin position="21"/>
        <end position="272"/>
    </location>
</feature>
<dbReference type="Proteomes" id="UP001549920">
    <property type="component" value="Unassembled WGS sequence"/>
</dbReference>
<feature type="signal peptide" evidence="5">
    <location>
        <begin position="1"/>
        <end position="19"/>
    </location>
</feature>
<dbReference type="PANTHER" id="PTHR11610">
    <property type="entry name" value="LIPASE"/>
    <property type="match status" value="1"/>
</dbReference>
<evidence type="ECO:0000313" key="9">
    <source>
        <dbReference type="Proteomes" id="UP001549920"/>
    </source>
</evidence>
<evidence type="ECO:0000313" key="10">
    <source>
        <dbReference type="Proteomes" id="UP001549921"/>
    </source>
</evidence>
<reference evidence="9 10" key="1">
    <citation type="submission" date="2024-06" db="EMBL/GenBank/DDBJ databases">
        <title>A chromosome-level genome assembly of beet webworm, Loxostege sticticalis.</title>
        <authorList>
            <person name="Zhang Y."/>
        </authorList>
    </citation>
    <scope>NUCLEOTIDE SEQUENCE [LARGE SCALE GENOMIC DNA]</scope>
    <source>
        <strain evidence="8">AQ026</strain>
        <strain evidence="7">AQ028</strain>
        <tissue evidence="7">Male pupae</tissue>
        <tissue evidence="8">Whole body</tissue>
    </source>
</reference>
<evidence type="ECO:0000256" key="4">
    <source>
        <dbReference type="RuleBase" id="RU004262"/>
    </source>
</evidence>
<dbReference type="AlphaFoldDB" id="A0ABD0TQ48"/>
<keyword evidence="5" id="KW-0732">Signal</keyword>
<proteinExistence type="inferred from homology"/>
<gene>
    <name evidence="8" type="ORF">ABMA27_006931</name>
    <name evidence="7" type="ORF">ABMA28_007193</name>
</gene>
<evidence type="ECO:0000259" key="6">
    <source>
        <dbReference type="Pfam" id="PF00151"/>
    </source>
</evidence>
<feature type="chain" id="PRO_5044723049" description="Lipase domain-containing protein" evidence="5">
    <location>
        <begin position="20"/>
        <end position="304"/>
    </location>
</feature>
<keyword evidence="3" id="KW-0964">Secreted</keyword>
<evidence type="ECO:0000256" key="2">
    <source>
        <dbReference type="ARBA" id="ARBA00010701"/>
    </source>
</evidence>
<dbReference type="InterPro" id="IPR000734">
    <property type="entry name" value="TAG_lipase"/>
</dbReference>
<name>A0ABD0TQ48_LOXSC</name>
<evidence type="ECO:0000313" key="7">
    <source>
        <dbReference type="EMBL" id="KAL0851377.1"/>
    </source>
</evidence>
<dbReference type="Proteomes" id="UP001549921">
    <property type="component" value="Unassembled WGS sequence"/>
</dbReference>
<evidence type="ECO:0000256" key="5">
    <source>
        <dbReference type="SAM" id="SignalP"/>
    </source>
</evidence>
<evidence type="ECO:0000256" key="3">
    <source>
        <dbReference type="ARBA" id="ARBA00022525"/>
    </source>
</evidence>
<dbReference type="EMBL" id="JBEUOH010000002">
    <property type="protein sequence ID" value="KAL0901753.1"/>
    <property type="molecule type" value="Genomic_DNA"/>
</dbReference>
<evidence type="ECO:0000313" key="8">
    <source>
        <dbReference type="EMBL" id="KAL0901753.1"/>
    </source>
</evidence>
<dbReference type="PANTHER" id="PTHR11610:SF150">
    <property type="entry name" value="FI01825P-RELATED"/>
    <property type="match status" value="1"/>
</dbReference>
<protein>
    <recommendedName>
        <fullName evidence="6">Lipase domain-containing protein</fullName>
    </recommendedName>
</protein>
<evidence type="ECO:0000256" key="1">
    <source>
        <dbReference type="ARBA" id="ARBA00004613"/>
    </source>
</evidence>
<accession>A0ABD0TQ48</accession>
<sequence>MYTAVKCALLLSVAVAASGHSLGFQDVVFHLFTRNNRANSIPVLPTFESLVGGQAAQYFVPSRRTIIAIPTQNSDDETVPQFGAHVVSAHLDAEDVNVFLIDWSAGSSMYSEGLAQAPQCGQIIANFVNIMIRELSMSASLFRLVGHGLGGHIAGIAARQINGNVPHIISLDPSLHGWTHHPARLNRNDATVVEVLSTSAGILGYDQPLGDLNFFANGGTNQPGCGIVATCSRNYAFIYYGESVRSDVINGPKFVGTRCDNYQQALSNQCSGERDATFGGVSTKTSGAGIYTFPTNASPPFARD</sequence>
<dbReference type="EMBL" id="JBEDNZ010000002">
    <property type="protein sequence ID" value="KAL0851377.1"/>
    <property type="molecule type" value="Genomic_DNA"/>
</dbReference>
<dbReference type="InterPro" id="IPR013818">
    <property type="entry name" value="Lipase"/>
</dbReference>
<comment type="similarity">
    <text evidence="2 4">Belongs to the AB hydrolase superfamily. Lipase family.</text>
</comment>
<dbReference type="Pfam" id="PF00151">
    <property type="entry name" value="Lipase"/>
    <property type="match status" value="1"/>
</dbReference>
<dbReference type="InterPro" id="IPR029058">
    <property type="entry name" value="AB_hydrolase_fold"/>
</dbReference>
<dbReference type="Gene3D" id="3.40.50.1820">
    <property type="entry name" value="alpha/beta hydrolase"/>
    <property type="match status" value="1"/>
</dbReference>
<dbReference type="SUPFAM" id="SSF53474">
    <property type="entry name" value="alpha/beta-Hydrolases"/>
    <property type="match status" value="1"/>
</dbReference>